<dbReference type="InterPro" id="IPR022085">
    <property type="entry name" value="OpdG"/>
</dbReference>
<gene>
    <name evidence="2" type="ORF">LEL_05788</name>
</gene>
<dbReference type="InterPro" id="IPR053204">
    <property type="entry name" value="Oxopyrrolidines_Biosynth-assoc"/>
</dbReference>
<dbReference type="PANTHER" id="PTHR38797">
    <property type="entry name" value="NUCLEAR PORE COMPLEX PROTEIN NUP85-RELATED"/>
    <property type="match status" value="1"/>
</dbReference>
<evidence type="ECO:0000256" key="1">
    <source>
        <dbReference type="SAM" id="MobiDB-lite"/>
    </source>
</evidence>
<reference evidence="2 3" key="1">
    <citation type="journal article" date="2016" name="Genome Biol. Evol.">
        <title>Divergent and convergent evolution of fungal pathogenicity.</title>
        <authorList>
            <person name="Shang Y."/>
            <person name="Xiao G."/>
            <person name="Zheng P."/>
            <person name="Cen K."/>
            <person name="Zhan S."/>
            <person name="Wang C."/>
        </authorList>
    </citation>
    <scope>NUCLEOTIDE SEQUENCE [LARGE SCALE GENOMIC DNA]</scope>
    <source>
        <strain evidence="2 3">RCEF 1005</strain>
    </source>
</reference>
<proteinExistence type="predicted"/>
<dbReference type="AlphaFoldDB" id="A0A168G6Q8"/>
<organism evidence="2 3">
    <name type="scientific">Akanthomyces lecanii RCEF 1005</name>
    <dbReference type="NCBI Taxonomy" id="1081108"/>
    <lineage>
        <taxon>Eukaryota</taxon>
        <taxon>Fungi</taxon>
        <taxon>Dikarya</taxon>
        <taxon>Ascomycota</taxon>
        <taxon>Pezizomycotina</taxon>
        <taxon>Sordariomycetes</taxon>
        <taxon>Hypocreomycetidae</taxon>
        <taxon>Hypocreales</taxon>
        <taxon>Cordycipitaceae</taxon>
        <taxon>Akanthomyces</taxon>
        <taxon>Cordyceps confragosa</taxon>
    </lineage>
</organism>
<accession>A0A168G6Q8</accession>
<evidence type="ECO:0000313" key="3">
    <source>
        <dbReference type="Proteomes" id="UP000076881"/>
    </source>
</evidence>
<dbReference type="Pfam" id="PF12311">
    <property type="entry name" value="DUF3632"/>
    <property type="match status" value="1"/>
</dbReference>
<evidence type="ECO:0000313" key="2">
    <source>
        <dbReference type="EMBL" id="OAA76104.1"/>
    </source>
</evidence>
<name>A0A168G6Q8_CORDF</name>
<dbReference type="OrthoDB" id="5403091at2759"/>
<dbReference type="STRING" id="1081108.A0A168G6Q8"/>
<dbReference type="Proteomes" id="UP000076881">
    <property type="component" value="Unassembled WGS sequence"/>
</dbReference>
<feature type="region of interest" description="Disordered" evidence="1">
    <location>
        <begin position="1"/>
        <end position="25"/>
    </location>
</feature>
<protein>
    <submittedName>
        <fullName evidence="2">Uncharacterized protein</fullName>
    </submittedName>
</protein>
<dbReference type="EMBL" id="AZHF01000004">
    <property type="protein sequence ID" value="OAA76104.1"/>
    <property type="molecule type" value="Genomic_DNA"/>
</dbReference>
<dbReference type="PANTHER" id="PTHR38797:SF7">
    <property type="entry name" value="TRANSCRIPTION FACTOR DOMAIN-CONTAINING PROTEIN"/>
    <property type="match status" value="1"/>
</dbReference>
<sequence length="355" mass="39381">MQSTSEAEELAPAPRDEKERPKLPKQVTRLTLSNKLRRSIAKEARTDGNTNKLWEAASSLSSIHRQYARSGKPATELEIDLHDLWFTYYHAAKNTLADNPILDRLVVQILQAREIGPLQRTSSADTGSVATTASTSDGIIWTDLPFLVPDMTYFWLEDWAKMSASSRLGFSTFLAKLASVGICRDRFCSIALMLLRDTLETVRPLGVCVSDDDKDKERSAEKPARRQQDVTVAELLPAVNAWMLFAGRKIIQLADARWSGDDGGLGPLLRADPSSSAMSAGGFSPERWVHWLKRMEQIAEKAESAGDARLGGLTRRYMDNMLAVADETDSAVKRLLKDSPGVIRHQPMTLELGPK</sequence>
<comment type="caution">
    <text evidence="2">The sequence shown here is derived from an EMBL/GenBank/DDBJ whole genome shotgun (WGS) entry which is preliminary data.</text>
</comment>
<keyword evidence="3" id="KW-1185">Reference proteome</keyword>